<dbReference type="GO" id="GO:0006874">
    <property type="term" value="P:intracellular calcium ion homeostasis"/>
    <property type="evidence" value="ECO:0007669"/>
    <property type="project" value="TreeGrafter"/>
</dbReference>
<keyword evidence="2" id="KW-1133">Transmembrane helix</keyword>
<feature type="domain" description="Mechanosensitive ion channel MscS" evidence="3">
    <location>
        <begin position="745"/>
        <end position="816"/>
    </location>
</feature>
<feature type="compositionally biased region" description="Basic and acidic residues" evidence="1">
    <location>
        <begin position="498"/>
        <end position="527"/>
    </location>
</feature>
<proteinExistence type="predicted"/>
<feature type="transmembrane region" description="Helical" evidence="2">
    <location>
        <begin position="697"/>
        <end position="716"/>
    </location>
</feature>
<comment type="caution">
    <text evidence="4">The sequence shown here is derived from an EMBL/GenBank/DDBJ whole genome shotgun (WGS) entry which is preliminary data.</text>
</comment>
<reference evidence="4" key="1">
    <citation type="submission" date="2023-08" db="EMBL/GenBank/DDBJ databases">
        <authorList>
            <person name="Audoor S."/>
            <person name="Bilcke G."/>
        </authorList>
    </citation>
    <scope>NUCLEOTIDE SEQUENCE</scope>
</reference>
<keyword evidence="2" id="KW-0812">Transmembrane</keyword>
<dbReference type="InterPro" id="IPR006685">
    <property type="entry name" value="MscS_channel_2nd"/>
</dbReference>
<feature type="transmembrane region" description="Helical" evidence="2">
    <location>
        <begin position="293"/>
        <end position="312"/>
    </location>
</feature>
<feature type="transmembrane region" description="Helical" evidence="2">
    <location>
        <begin position="318"/>
        <end position="336"/>
    </location>
</feature>
<protein>
    <recommendedName>
        <fullName evidence="3">Mechanosensitive ion channel MscS domain-containing protein</fullName>
    </recommendedName>
</protein>
<dbReference type="Pfam" id="PF00924">
    <property type="entry name" value="MS_channel_2nd"/>
    <property type="match status" value="1"/>
</dbReference>
<feature type="compositionally biased region" description="Polar residues" evidence="1">
    <location>
        <begin position="111"/>
        <end position="137"/>
    </location>
</feature>
<feature type="region of interest" description="Disordered" evidence="1">
    <location>
        <begin position="108"/>
        <end position="137"/>
    </location>
</feature>
<feature type="transmembrane region" description="Helical" evidence="2">
    <location>
        <begin position="225"/>
        <end position="248"/>
    </location>
</feature>
<dbReference type="GO" id="GO:0005262">
    <property type="term" value="F:calcium channel activity"/>
    <property type="evidence" value="ECO:0007669"/>
    <property type="project" value="TreeGrafter"/>
</dbReference>
<sequence>MNQEDGTNKLRASKVIPSLGGAATSSMDSTAKAAEQSLNDGLQTDAAEYYLLESLEEKGRRTIPNGDGFRPAVEGERAPLGLNTLGRAFDEEAPVATSSAPRFRNMAQLARQRSQRSFQSADEQQTNGNLSNSIPLNNQKRVQSLLESINDNEEENFNSMEGDGLFRGAPMEIDVDESRDPLFDETIDDYSSAQHQRLLAARRNGPRPRFQWNLACLNPLEFIKVLLQVTLVPFFVWAVPLFIISWILFEYAGNPELDFMPGEATVSWWLSFFGQHVILLQLSYILQALLIDCIILSTRLVSVIVGPWAALFCLQSRGWPFLVGCWGILAMVFLHGDDAFSQHWLYFTGMKIFTASNSGSYIIASNAYLRVLIGMVLAGAITSLKRTFVTLYFGKRSFDIYKTKLEKLLNKVILVSEVAELSAAASDIPLTDSKRSDATPVSDRRSGLGLGVRWASLRFEDGKTMKNAPGDVIQEKDDLDNDEDGEDDDSDGSDSSYDSDRAGIKKGGRKQDKGKEIEDQINSDRRANRTPFTKSYSTLSLDTSVKHFKIKNLLGRWDDPLNKMDTGSNSSVSDILKFRKALTYMDLEHPFSDSFGPAATRDELLTSSQAVYSRLRQLAEGSSILPFSVLAVLAENDDGTIDKQKQKSLKKTFPPDRSGNVSLLAFVSGCDSVYKKLRYFRASVGNASVIDKVLENIVDTVFFFGLTVLILALLNLNPWPLLVSTTTLLVTFAFAVGPSAQTAIEGMILIVGRRPYDIGDRIIISDSPGGSPPGVGESWFVEDITLFSTTLRFGHTNEVATVSNGSISQARITNCARSKNANVRLEMRFHIRLHEGSNLSDFREALDAYVLNNPNRWNSINYFRCQEIDTDNEFLTYRLVTRSTQSWQPASRVLEHRAQLHRFCLDLAIKMGVQYEAPILARVVYNGGEMLDASDPKVNRARDRQESIGSVR</sequence>
<dbReference type="PANTHER" id="PTHR31323">
    <property type="entry name" value="MECHANOSENSITIVE ION CHANNEL PROTEIN MSY2"/>
    <property type="match status" value="1"/>
</dbReference>
<feature type="transmembrane region" description="Helical" evidence="2">
    <location>
        <begin position="268"/>
        <end position="286"/>
    </location>
</feature>
<accession>A0AAD2G3J4</accession>
<evidence type="ECO:0000313" key="4">
    <source>
        <dbReference type="EMBL" id="CAJ1961497.1"/>
    </source>
</evidence>
<dbReference type="GO" id="GO:0016020">
    <property type="term" value="C:membrane"/>
    <property type="evidence" value="ECO:0007669"/>
    <property type="project" value="InterPro"/>
</dbReference>
<evidence type="ECO:0000256" key="1">
    <source>
        <dbReference type="SAM" id="MobiDB-lite"/>
    </source>
</evidence>
<dbReference type="PANTHER" id="PTHR31323:SF1">
    <property type="entry name" value="MECHANOSENSITIVE ION CHANNEL PROTEIN"/>
    <property type="match status" value="1"/>
</dbReference>
<dbReference type="Proteomes" id="UP001295423">
    <property type="component" value="Unassembled WGS sequence"/>
</dbReference>
<name>A0AAD2G3J4_9STRA</name>
<gene>
    <name evidence="4" type="ORF">CYCCA115_LOCUS19226</name>
</gene>
<dbReference type="InterPro" id="IPR023408">
    <property type="entry name" value="MscS_beta-dom_sf"/>
</dbReference>
<organism evidence="4 5">
    <name type="scientific">Cylindrotheca closterium</name>
    <dbReference type="NCBI Taxonomy" id="2856"/>
    <lineage>
        <taxon>Eukaryota</taxon>
        <taxon>Sar</taxon>
        <taxon>Stramenopiles</taxon>
        <taxon>Ochrophyta</taxon>
        <taxon>Bacillariophyta</taxon>
        <taxon>Bacillariophyceae</taxon>
        <taxon>Bacillariophycidae</taxon>
        <taxon>Bacillariales</taxon>
        <taxon>Bacillariaceae</taxon>
        <taxon>Cylindrotheca</taxon>
    </lineage>
</organism>
<evidence type="ECO:0000259" key="3">
    <source>
        <dbReference type="Pfam" id="PF00924"/>
    </source>
</evidence>
<feature type="region of interest" description="Disordered" evidence="1">
    <location>
        <begin position="465"/>
        <end position="529"/>
    </location>
</feature>
<feature type="region of interest" description="Disordered" evidence="1">
    <location>
        <begin position="1"/>
        <end position="40"/>
    </location>
</feature>
<feature type="compositionally biased region" description="Acidic residues" evidence="1">
    <location>
        <begin position="477"/>
        <end position="492"/>
    </location>
</feature>
<dbReference type="EMBL" id="CAKOGP040002091">
    <property type="protein sequence ID" value="CAJ1961497.1"/>
    <property type="molecule type" value="Genomic_DNA"/>
</dbReference>
<dbReference type="AlphaFoldDB" id="A0AAD2G3J4"/>
<dbReference type="Gene3D" id="2.30.30.60">
    <property type="match status" value="1"/>
</dbReference>
<feature type="transmembrane region" description="Helical" evidence="2">
    <location>
        <begin position="369"/>
        <end position="394"/>
    </location>
</feature>
<keyword evidence="5" id="KW-1185">Reference proteome</keyword>
<evidence type="ECO:0000313" key="5">
    <source>
        <dbReference type="Proteomes" id="UP001295423"/>
    </source>
</evidence>
<keyword evidence="2" id="KW-0472">Membrane</keyword>
<evidence type="ECO:0000256" key="2">
    <source>
        <dbReference type="SAM" id="Phobius"/>
    </source>
</evidence>